<protein>
    <submittedName>
        <fullName evidence="10">ATP-dependent DNA helicase RecG</fullName>
    </submittedName>
</protein>
<dbReference type="GO" id="GO:0006281">
    <property type="term" value="P:DNA repair"/>
    <property type="evidence" value="ECO:0007669"/>
    <property type="project" value="UniProtKB-KW"/>
</dbReference>
<proteinExistence type="predicted"/>
<dbReference type="InterPro" id="IPR027417">
    <property type="entry name" value="P-loop_NTPase"/>
</dbReference>
<accession>A0A921SPA3</accession>
<dbReference type="PANTHER" id="PTHR47964">
    <property type="entry name" value="ATP-DEPENDENT DNA HELICASE HOMOLOG RECG, CHLOROPLASTIC"/>
    <property type="match status" value="1"/>
</dbReference>
<keyword evidence="3" id="KW-0378">Hydrolase</keyword>
<evidence type="ECO:0000313" key="10">
    <source>
        <dbReference type="EMBL" id="HJG80623.1"/>
    </source>
</evidence>
<dbReference type="Pfam" id="PF00271">
    <property type="entry name" value="Helicase_C"/>
    <property type="match status" value="1"/>
</dbReference>
<evidence type="ECO:0000313" key="11">
    <source>
        <dbReference type="Proteomes" id="UP000784435"/>
    </source>
</evidence>
<dbReference type="GO" id="GO:0003678">
    <property type="term" value="F:DNA helicase activity"/>
    <property type="evidence" value="ECO:0007669"/>
    <property type="project" value="TreeGrafter"/>
</dbReference>
<dbReference type="InterPro" id="IPR012340">
    <property type="entry name" value="NA-bd_OB-fold"/>
</dbReference>
<evidence type="ECO:0000259" key="9">
    <source>
        <dbReference type="PROSITE" id="PS51194"/>
    </source>
</evidence>
<keyword evidence="6" id="KW-0238">DNA-binding</keyword>
<feature type="domain" description="Helicase C-terminal" evidence="9">
    <location>
        <begin position="491"/>
        <end position="658"/>
    </location>
</feature>
<dbReference type="GO" id="GO:0016787">
    <property type="term" value="F:hydrolase activity"/>
    <property type="evidence" value="ECO:0007669"/>
    <property type="project" value="UniProtKB-KW"/>
</dbReference>
<reference evidence="10" key="2">
    <citation type="submission" date="2021-09" db="EMBL/GenBank/DDBJ databases">
        <authorList>
            <person name="Gilroy R."/>
        </authorList>
    </citation>
    <scope>NUCLEOTIDE SEQUENCE</scope>
    <source>
        <strain evidence="10">ChiGjej5B5-7349</strain>
    </source>
</reference>
<keyword evidence="4 10" id="KW-0347">Helicase</keyword>
<dbReference type="SMART" id="SM00490">
    <property type="entry name" value="HELICc"/>
    <property type="match status" value="1"/>
</dbReference>
<dbReference type="SMART" id="SM00487">
    <property type="entry name" value="DEXDc"/>
    <property type="match status" value="1"/>
</dbReference>
<dbReference type="PROSITE" id="PS51194">
    <property type="entry name" value="HELICASE_CTER"/>
    <property type="match status" value="1"/>
</dbReference>
<evidence type="ECO:0000256" key="7">
    <source>
        <dbReference type="ARBA" id="ARBA00023204"/>
    </source>
</evidence>
<dbReference type="PROSITE" id="PS51192">
    <property type="entry name" value="HELICASE_ATP_BIND_1"/>
    <property type="match status" value="1"/>
</dbReference>
<evidence type="ECO:0000256" key="4">
    <source>
        <dbReference type="ARBA" id="ARBA00022806"/>
    </source>
</evidence>
<dbReference type="InterPro" id="IPR047112">
    <property type="entry name" value="RecG/Mfd"/>
</dbReference>
<dbReference type="InterPro" id="IPR001650">
    <property type="entry name" value="Helicase_C-like"/>
</dbReference>
<dbReference type="InterPro" id="IPR014001">
    <property type="entry name" value="Helicase_ATP-bd"/>
</dbReference>
<comment type="caution">
    <text evidence="10">The sequence shown here is derived from an EMBL/GenBank/DDBJ whole genome shotgun (WGS) entry which is preliminary data.</text>
</comment>
<dbReference type="Gene3D" id="3.40.50.300">
    <property type="entry name" value="P-loop containing nucleotide triphosphate hydrolases"/>
    <property type="match status" value="2"/>
</dbReference>
<evidence type="ECO:0000256" key="3">
    <source>
        <dbReference type="ARBA" id="ARBA00022801"/>
    </source>
</evidence>
<dbReference type="InterPro" id="IPR011545">
    <property type="entry name" value="DEAD/DEAH_box_helicase_dom"/>
</dbReference>
<evidence type="ECO:0000256" key="6">
    <source>
        <dbReference type="ARBA" id="ARBA00023125"/>
    </source>
</evidence>
<keyword evidence="5" id="KW-0067">ATP-binding</keyword>
<dbReference type="GO" id="GO:0003677">
    <property type="term" value="F:DNA binding"/>
    <property type="evidence" value="ECO:0007669"/>
    <property type="project" value="UniProtKB-KW"/>
</dbReference>
<dbReference type="Proteomes" id="UP000784435">
    <property type="component" value="Unassembled WGS sequence"/>
</dbReference>
<keyword evidence="2" id="KW-0227">DNA damage</keyword>
<dbReference type="SUPFAM" id="SSF52540">
    <property type="entry name" value="P-loop containing nucleoside triphosphate hydrolases"/>
    <property type="match status" value="2"/>
</dbReference>
<keyword evidence="7" id="KW-0234">DNA repair</keyword>
<dbReference type="Pfam" id="PF00270">
    <property type="entry name" value="DEAD"/>
    <property type="match status" value="1"/>
</dbReference>
<keyword evidence="1" id="KW-0547">Nucleotide-binding</keyword>
<dbReference type="PANTHER" id="PTHR47964:SF1">
    <property type="entry name" value="ATP-DEPENDENT DNA HELICASE HOMOLOG RECG, CHLOROPLASTIC"/>
    <property type="match status" value="1"/>
</dbReference>
<dbReference type="SUPFAM" id="SSF50249">
    <property type="entry name" value="Nucleic acid-binding proteins"/>
    <property type="match status" value="1"/>
</dbReference>
<evidence type="ECO:0000259" key="8">
    <source>
        <dbReference type="PROSITE" id="PS51192"/>
    </source>
</evidence>
<gene>
    <name evidence="10" type="ORF">K8V08_09460</name>
</gene>
<dbReference type="AlphaFoldDB" id="A0A921SPA3"/>
<dbReference type="GO" id="GO:0005524">
    <property type="term" value="F:ATP binding"/>
    <property type="evidence" value="ECO:0007669"/>
    <property type="project" value="UniProtKB-KW"/>
</dbReference>
<dbReference type="Gene3D" id="2.40.50.140">
    <property type="entry name" value="Nucleic acid-binding proteins"/>
    <property type="match status" value="1"/>
</dbReference>
<reference evidence="10" key="1">
    <citation type="journal article" date="2021" name="PeerJ">
        <title>Extensive microbial diversity within the chicken gut microbiome revealed by metagenomics and culture.</title>
        <authorList>
            <person name="Gilroy R."/>
            <person name="Ravi A."/>
            <person name="Getino M."/>
            <person name="Pursley I."/>
            <person name="Horton D.L."/>
            <person name="Alikhan N.F."/>
            <person name="Baker D."/>
            <person name="Gharbi K."/>
            <person name="Hall N."/>
            <person name="Watson M."/>
            <person name="Adriaenssens E.M."/>
            <person name="Foster-Nyarko E."/>
            <person name="Jarju S."/>
            <person name="Secka A."/>
            <person name="Antonio M."/>
            <person name="Oren A."/>
            <person name="Chaudhuri R.R."/>
            <person name="La Ragione R."/>
            <person name="Hildebrand F."/>
            <person name="Pallen M.J."/>
        </authorList>
    </citation>
    <scope>NUCLEOTIDE SEQUENCE</scope>
    <source>
        <strain evidence="10">ChiGjej5B5-7349</strain>
    </source>
</reference>
<evidence type="ECO:0000256" key="1">
    <source>
        <dbReference type="ARBA" id="ARBA00022741"/>
    </source>
</evidence>
<organism evidence="10 11">
    <name type="scientific">Brevibacterium senegalense</name>
    <dbReference type="NCBI Taxonomy" id="1033736"/>
    <lineage>
        <taxon>Bacteria</taxon>
        <taxon>Bacillati</taxon>
        <taxon>Actinomycetota</taxon>
        <taxon>Actinomycetes</taxon>
        <taxon>Micrococcales</taxon>
        <taxon>Brevibacteriaceae</taxon>
        <taxon>Brevibacterium</taxon>
    </lineage>
</organism>
<feature type="domain" description="Helicase ATP-binding" evidence="8">
    <location>
        <begin position="294"/>
        <end position="468"/>
    </location>
</feature>
<evidence type="ECO:0000256" key="2">
    <source>
        <dbReference type="ARBA" id="ARBA00022763"/>
    </source>
</evidence>
<evidence type="ECO:0000256" key="5">
    <source>
        <dbReference type="ARBA" id="ARBA00022840"/>
    </source>
</evidence>
<dbReference type="CDD" id="cd17992">
    <property type="entry name" value="DEXHc_RecG"/>
    <property type="match status" value="1"/>
</dbReference>
<dbReference type="EMBL" id="DYUK01000203">
    <property type="protein sequence ID" value="HJG80623.1"/>
    <property type="molecule type" value="Genomic_DNA"/>
</dbReference>
<dbReference type="CDD" id="cd04488">
    <property type="entry name" value="RecG_wedge_OBF"/>
    <property type="match status" value="1"/>
</dbReference>
<sequence>MSDAEAQAQEEARAEVFAQAAGRSRKALVTAGIRDLDGLLRHLPHRWIDPGTFTDIRGLEKLPDGEDVVLHVTVVDISSRRMQNRKGQLTTVTVTDNDRTTDAVFFNQQWLVKSFEAGSRLLMTARIQHYRGRLQLGNPTVLTADGEVAKGTEAEQAFAPTAPVPVYRSVKGVKTAAFRRIIRAALDAAPASAFEDPIPAFLREKHGIQDLRTAYWGMHRPRTMEEATEATGRWRYEEALALQTVLHQRRREHEALHAAALPGRTDGTLAAFDAALPFALTPSQEHAGQEIAQELAGAVPMNRLLQGDVGSGKTLVALRAMLQAVDSGAQAALLAPTEVLAAQHFRSFAQALGDFAAESALLRQENGVVIALLTGSLSTQERRRILLDLSIGDVDIVVGTHALLSDTTIFHDLGMVVVDEQHRFGVEQREALRQKAGGRTPHTLVMTATPIPRTAAMTVFGDLDVSTLTHMPTGRKQITTHLVSLAQHPHWVDRVLEVVGEHAARGQQSFVVLPRIEATAPDPETGVARPGVEDVAQILRETPALVGALIGVLHGQLPADEKDDTMRSFAAGEIDVLVSTTVIEVGIDVPNARVMVIIDADRFGVAQLHQLRGRVGRAGDESLCFLLTQADPESEAMERLTTVAGTLDGFALAEYDIRSRREGDVLGRAQWGGRSSLRHLSVLRDEEIIRGAKEDAAVLLEQDPALAATPELARLIALIFADADEDLIEAG</sequence>
<name>A0A921SPA3_9MICO</name>